<dbReference type="AlphaFoldDB" id="A0A2G2WVU4"/>
<evidence type="ECO:0000313" key="2">
    <source>
        <dbReference type="EMBL" id="PHT49386.1"/>
    </source>
</evidence>
<proteinExistence type="predicted"/>
<comment type="caution">
    <text evidence="2">The sequence shown here is derived from an EMBL/GenBank/DDBJ whole genome shotgun (WGS) entry which is preliminary data.</text>
</comment>
<dbReference type="Pfam" id="PF04970">
    <property type="entry name" value="LRAT"/>
    <property type="match status" value="1"/>
</dbReference>
<name>A0A2G2WVU4_CAPBA</name>
<dbReference type="PANTHER" id="PTHR46137:SF15">
    <property type="entry name" value="LRAT DOMAIN-CONTAINING PROTEIN"/>
    <property type="match status" value="1"/>
</dbReference>
<dbReference type="STRING" id="33114.A0A2G2WVU4"/>
<dbReference type="InterPro" id="IPR007053">
    <property type="entry name" value="LRAT_dom"/>
</dbReference>
<gene>
    <name evidence="2" type="ORF">CQW23_09133</name>
</gene>
<keyword evidence="3" id="KW-1185">Reference proteome</keyword>
<accession>A0A2G2WVU4</accession>
<feature type="domain" description="LRAT" evidence="1">
    <location>
        <begin position="19"/>
        <end position="130"/>
    </location>
</feature>
<dbReference type="OrthoDB" id="68610at2759"/>
<dbReference type="PANTHER" id="PTHR46137">
    <property type="entry name" value="OS05G0310600 PROTEIN"/>
    <property type="match status" value="1"/>
</dbReference>
<reference evidence="3" key="2">
    <citation type="journal article" date="2017" name="J. Anim. Genet.">
        <title>Multiple reference genome sequences of hot pepper reveal the massive evolution of plant disease resistance genes by retroduplication.</title>
        <authorList>
            <person name="Kim S."/>
            <person name="Park J."/>
            <person name="Yeom S.-I."/>
            <person name="Kim Y.-M."/>
            <person name="Seo E."/>
            <person name="Kim K.-T."/>
            <person name="Kim M.-S."/>
            <person name="Lee J.M."/>
            <person name="Cheong K."/>
            <person name="Shin H.-S."/>
            <person name="Kim S.-B."/>
            <person name="Han K."/>
            <person name="Lee J."/>
            <person name="Park M."/>
            <person name="Lee H.-A."/>
            <person name="Lee H.-Y."/>
            <person name="Lee Y."/>
            <person name="Oh S."/>
            <person name="Lee J.H."/>
            <person name="Choi E."/>
            <person name="Choi E."/>
            <person name="Lee S.E."/>
            <person name="Jeon J."/>
            <person name="Kim H."/>
            <person name="Choi G."/>
            <person name="Song H."/>
            <person name="Lee J."/>
            <person name="Lee S.-C."/>
            <person name="Kwon J.-K."/>
            <person name="Lee H.-Y."/>
            <person name="Koo N."/>
            <person name="Hong Y."/>
            <person name="Kim R.W."/>
            <person name="Kang W.-H."/>
            <person name="Huh J.H."/>
            <person name="Kang B.-C."/>
            <person name="Yang T.-J."/>
            <person name="Lee Y.-H."/>
            <person name="Bennetzen J.L."/>
            <person name="Choi D."/>
        </authorList>
    </citation>
    <scope>NUCLEOTIDE SEQUENCE [LARGE SCALE GENOMIC DNA]</scope>
    <source>
        <strain evidence="3">cv. PBC81</strain>
    </source>
</reference>
<sequence length="223" mass="24121">MLLSSSDFANYLSYVDEQWKNRSVCPFYQSGIYVSSEIVIQFNPAAGQEVETGTALDGVIFSPSTSSRSASQCPKCVDCPRNAGVVSRCLECFLSGGKLYRFHFGNYKLFKNNCEDFAIYCKTGYNLHFGTGGRGASGQVVALSAAAKVPVIPMIHAAWTGYILLNAASVFGDPAVLPIGITFALFQVLFRGMSCCTIGYHSDVGVRKDLKKISVEELVDASV</sequence>
<evidence type="ECO:0000259" key="1">
    <source>
        <dbReference type="PROSITE" id="PS51934"/>
    </source>
</evidence>
<dbReference type="Gene3D" id="3.90.1720.10">
    <property type="entry name" value="endopeptidase domain like (from Nostoc punctiforme)"/>
    <property type="match status" value="1"/>
</dbReference>
<dbReference type="PROSITE" id="PS51934">
    <property type="entry name" value="LRAT"/>
    <property type="match status" value="1"/>
</dbReference>
<dbReference type="EMBL" id="MLFT02000004">
    <property type="protein sequence ID" value="PHT49386.1"/>
    <property type="molecule type" value="Genomic_DNA"/>
</dbReference>
<protein>
    <recommendedName>
        <fullName evidence="1">LRAT domain-containing protein</fullName>
    </recommendedName>
</protein>
<evidence type="ECO:0000313" key="3">
    <source>
        <dbReference type="Proteomes" id="UP000224567"/>
    </source>
</evidence>
<reference evidence="2 3" key="1">
    <citation type="journal article" date="2017" name="Genome Biol.">
        <title>New reference genome sequences of hot pepper reveal the massive evolution of plant disease-resistance genes by retroduplication.</title>
        <authorList>
            <person name="Kim S."/>
            <person name="Park J."/>
            <person name="Yeom S.I."/>
            <person name="Kim Y.M."/>
            <person name="Seo E."/>
            <person name="Kim K.T."/>
            <person name="Kim M.S."/>
            <person name="Lee J.M."/>
            <person name="Cheong K."/>
            <person name="Shin H.S."/>
            <person name="Kim S.B."/>
            <person name="Han K."/>
            <person name="Lee J."/>
            <person name="Park M."/>
            <person name="Lee H.A."/>
            <person name="Lee H.Y."/>
            <person name="Lee Y."/>
            <person name="Oh S."/>
            <person name="Lee J.H."/>
            <person name="Choi E."/>
            <person name="Choi E."/>
            <person name="Lee S.E."/>
            <person name="Jeon J."/>
            <person name="Kim H."/>
            <person name="Choi G."/>
            <person name="Song H."/>
            <person name="Lee J."/>
            <person name="Lee S.C."/>
            <person name="Kwon J.K."/>
            <person name="Lee H.Y."/>
            <person name="Koo N."/>
            <person name="Hong Y."/>
            <person name="Kim R.W."/>
            <person name="Kang W.H."/>
            <person name="Huh J.H."/>
            <person name="Kang B.C."/>
            <person name="Yang T.J."/>
            <person name="Lee Y.H."/>
            <person name="Bennetzen J.L."/>
            <person name="Choi D."/>
        </authorList>
    </citation>
    <scope>NUCLEOTIDE SEQUENCE [LARGE SCALE GENOMIC DNA]</scope>
    <source>
        <strain evidence="3">cv. PBC81</strain>
    </source>
</reference>
<organism evidence="2 3">
    <name type="scientific">Capsicum baccatum</name>
    <name type="common">Peruvian pepper</name>
    <dbReference type="NCBI Taxonomy" id="33114"/>
    <lineage>
        <taxon>Eukaryota</taxon>
        <taxon>Viridiplantae</taxon>
        <taxon>Streptophyta</taxon>
        <taxon>Embryophyta</taxon>
        <taxon>Tracheophyta</taxon>
        <taxon>Spermatophyta</taxon>
        <taxon>Magnoliopsida</taxon>
        <taxon>eudicotyledons</taxon>
        <taxon>Gunneridae</taxon>
        <taxon>Pentapetalae</taxon>
        <taxon>asterids</taxon>
        <taxon>lamiids</taxon>
        <taxon>Solanales</taxon>
        <taxon>Solanaceae</taxon>
        <taxon>Solanoideae</taxon>
        <taxon>Capsiceae</taxon>
        <taxon>Capsicum</taxon>
    </lineage>
</organism>
<dbReference type="Proteomes" id="UP000224567">
    <property type="component" value="Unassembled WGS sequence"/>
</dbReference>